<dbReference type="Pfam" id="PF00589">
    <property type="entry name" value="Phage_integrase"/>
    <property type="match status" value="1"/>
</dbReference>
<dbReference type="InterPro" id="IPR013762">
    <property type="entry name" value="Integrase-like_cat_sf"/>
</dbReference>
<dbReference type="GO" id="GO:0006310">
    <property type="term" value="P:DNA recombination"/>
    <property type="evidence" value="ECO:0007669"/>
    <property type="project" value="UniProtKB-KW"/>
</dbReference>
<dbReference type="PANTHER" id="PTHR30349">
    <property type="entry name" value="PHAGE INTEGRASE-RELATED"/>
    <property type="match status" value="1"/>
</dbReference>
<dbReference type="EMBL" id="CAACVJ010000165">
    <property type="protein sequence ID" value="VEP14182.1"/>
    <property type="molecule type" value="Genomic_DNA"/>
</dbReference>
<evidence type="ECO:0000313" key="7">
    <source>
        <dbReference type="Proteomes" id="UP000320055"/>
    </source>
</evidence>
<dbReference type="Gene3D" id="1.10.443.10">
    <property type="entry name" value="Intergrase catalytic core"/>
    <property type="match status" value="1"/>
</dbReference>
<name>A0A563VS17_9CYAN</name>
<protein>
    <submittedName>
        <fullName evidence="6">Site-specific recombinase XerD</fullName>
    </submittedName>
</protein>
<dbReference type="Proteomes" id="UP000320055">
    <property type="component" value="Unassembled WGS sequence"/>
</dbReference>
<dbReference type="CDD" id="cd00796">
    <property type="entry name" value="INT_Rci_Hp1_C"/>
    <property type="match status" value="1"/>
</dbReference>
<dbReference type="InterPro" id="IPR011010">
    <property type="entry name" value="DNA_brk_join_enz"/>
</dbReference>
<dbReference type="GO" id="GO:0003677">
    <property type="term" value="F:DNA binding"/>
    <property type="evidence" value="ECO:0007669"/>
    <property type="project" value="UniProtKB-KW"/>
</dbReference>
<dbReference type="PANTHER" id="PTHR30349:SF41">
    <property type="entry name" value="INTEGRASE_RECOMBINASE PROTEIN MJ0367-RELATED"/>
    <property type="match status" value="1"/>
</dbReference>
<keyword evidence="7" id="KW-1185">Reference proteome</keyword>
<feature type="compositionally biased region" description="Basic and acidic residues" evidence="4">
    <location>
        <begin position="204"/>
        <end position="219"/>
    </location>
</feature>
<feature type="domain" description="Tyr recombinase" evidence="5">
    <location>
        <begin position="7"/>
        <end position="194"/>
    </location>
</feature>
<keyword evidence="3" id="KW-0233">DNA recombination</keyword>
<evidence type="ECO:0000256" key="1">
    <source>
        <dbReference type="ARBA" id="ARBA00008857"/>
    </source>
</evidence>
<organism evidence="6 7">
    <name type="scientific">Hyella patelloides LEGE 07179</name>
    <dbReference type="NCBI Taxonomy" id="945734"/>
    <lineage>
        <taxon>Bacteria</taxon>
        <taxon>Bacillati</taxon>
        <taxon>Cyanobacteriota</taxon>
        <taxon>Cyanophyceae</taxon>
        <taxon>Pleurocapsales</taxon>
        <taxon>Hyellaceae</taxon>
        <taxon>Hyella</taxon>
    </lineage>
</organism>
<dbReference type="InterPro" id="IPR050090">
    <property type="entry name" value="Tyrosine_recombinase_XerCD"/>
</dbReference>
<dbReference type="InterPro" id="IPR002104">
    <property type="entry name" value="Integrase_catalytic"/>
</dbReference>
<comment type="similarity">
    <text evidence="1">Belongs to the 'phage' integrase family.</text>
</comment>
<evidence type="ECO:0000259" key="5">
    <source>
        <dbReference type="PROSITE" id="PS51898"/>
    </source>
</evidence>
<feature type="region of interest" description="Disordered" evidence="4">
    <location>
        <begin position="204"/>
        <end position="230"/>
    </location>
</feature>
<gene>
    <name evidence="6" type="ORF">H1P_2470007</name>
</gene>
<sequence length="230" mass="26102">MKIDRHGKAKILTTEEIQLLFNQGTDKDRDRVLFGICLYTGCRINECVTLQKIDVYAPRSGSLRDRYGKVRSELILRKKNTKNKLATRTIPVIEELRLLLANYQTLPDNPYLFPGKGGQGHLNSDSGARLLKQACRRIGLIGISSHSFRRTALTQMSNAGIPLRIIQEISGHRNLEQLQRYLEVKPEQVRGAIASLSMLSHIQQDRDTTSESEIKKIDDPISTDKNSYKQ</sequence>
<proteinExistence type="inferred from homology"/>
<evidence type="ECO:0000256" key="3">
    <source>
        <dbReference type="ARBA" id="ARBA00023172"/>
    </source>
</evidence>
<evidence type="ECO:0000313" key="6">
    <source>
        <dbReference type="EMBL" id="VEP14182.1"/>
    </source>
</evidence>
<dbReference type="RefSeq" id="WP_144872600.1">
    <property type="nucleotide sequence ID" value="NZ_LR213990.1"/>
</dbReference>
<dbReference type="PROSITE" id="PS51898">
    <property type="entry name" value="TYR_RECOMBINASE"/>
    <property type="match status" value="1"/>
</dbReference>
<reference evidence="6 7" key="1">
    <citation type="submission" date="2019-01" db="EMBL/GenBank/DDBJ databases">
        <authorList>
            <person name="Brito A."/>
        </authorList>
    </citation>
    <scope>NUCLEOTIDE SEQUENCE [LARGE SCALE GENOMIC DNA]</scope>
    <source>
        <strain evidence="6">1</strain>
    </source>
</reference>
<dbReference type="SUPFAM" id="SSF56349">
    <property type="entry name" value="DNA breaking-rejoining enzymes"/>
    <property type="match status" value="1"/>
</dbReference>
<dbReference type="OrthoDB" id="456420at2"/>
<keyword evidence="2" id="KW-0238">DNA-binding</keyword>
<evidence type="ECO:0000256" key="2">
    <source>
        <dbReference type="ARBA" id="ARBA00023125"/>
    </source>
</evidence>
<dbReference type="GO" id="GO:0015074">
    <property type="term" value="P:DNA integration"/>
    <property type="evidence" value="ECO:0007669"/>
    <property type="project" value="InterPro"/>
</dbReference>
<evidence type="ECO:0000256" key="4">
    <source>
        <dbReference type="SAM" id="MobiDB-lite"/>
    </source>
</evidence>
<accession>A0A563VS17</accession>
<dbReference type="AlphaFoldDB" id="A0A563VS17"/>